<evidence type="ECO:0000256" key="2">
    <source>
        <dbReference type="SAM" id="SignalP"/>
    </source>
</evidence>
<reference evidence="4 5" key="1">
    <citation type="submission" date="2024-07" db="EMBL/GenBank/DDBJ databases">
        <title>Uliginosibacterium paludis KCTC:42655.</title>
        <authorList>
            <person name="Kim M.K."/>
        </authorList>
    </citation>
    <scope>NUCLEOTIDE SEQUENCE [LARGE SCALE GENOMIC DNA]</scope>
    <source>
        <strain evidence="4 5">KCTC 42655</strain>
    </source>
</reference>
<organism evidence="4 5">
    <name type="scientific">Uliginosibacterium paludis</name>
    <dbReference type="NCBI Taxonomy" id="1615952"/>
    <lineage>
        <taxon>Bacteria</taxon>
        <taxon>Pseudomonadati</taxon>
        <taxon>Pseudomonadota</taxon>
        <taxon>Betaproteobacteria</taxon>
        <taxon>Rhodocyclales</taxon>
        <taxon>Zoogloeaceae</taxon>
        <taxon>Uliginosibacterium</taxon>
    </lineage>
</organism>
<dbReference type="PANTHER" id="PTHR48081">
    <property type="entry name" value="AB HYDROLASE SUPERFAMILY PROTEIN C4A8.06C"/>
    <property type="match status" value="1"/>
</dbReference>
<sequence length="321" mass="34696">MKALCRHILRLALLGGLCVTGFAQAAALRDGQQIPLWPGSAPGSEKLTIQATITERSKNPYNPDRIIQGITKPDMIAFVPEKPNGTALIAAPGGAYLREVLDKEAVEIARLYAAQGITVFVLTYRLPGEGHAQRSDVTLKDAQRAVRLVRANAKDWGLDPARIGFMGFSAAGHMAALLGAKFDSTVYPAVDGSDKLSARPDFLMLLYPVVSMEAGVSHADTRKALLGPEPTRAQEEAYSADRHVTKASPPTLLILADDDADVPTENAIRYYQALKRAGVPAEMHIFAQGKHGFSVKFTKGLPVAVWPETGLTWIRAMKMMP</sequence>
<evidence type="ECO:0000259" key="3">
    <source>
        <dbReference type="Pfam" id="PF20434"/>
    </source>
</evidence>
<dbReference type="RefSeq" id="WP_345928572.1">
    <property type="nucleotide sequence ID" value="NZ_JBDIVF010000006.1"/>
</dbReference>
<dbReference type="Gene3D" id="3.40.50.1820">
    <property type="entry name" value="alpha/beta hydrolase"/>
    <property type="match status" value="1"/>
</dbReference>
<dbReference type="EMBL" id="JBEWLZ010000005">
    <property type="protein sequence ID" value="MET1490319.1"/>
    <property type="molecule type" value="Genomic_DNA"/>
</dbReference>
<dbReference type="PANTHER" id="PTHR48081:SF6">
    <property type="entry name" value="PEPTIDASE S9 PROLYL OLIGOPEPTIDASE CATALYTIC DOMAIN-CONTAINING PROTEIN"/>
    <property type="match status" value="1"/>
</dbReference>
<name>A0ABV2CQY1_9RHOO</name>
<dbReference type="Proteomes" id="UP001548590">
    <property type="component" value="Unassembled WGS sequence"/>
</dbReference>
<dbReference type="GO" id="GO:0016787">
    <property type="term" value="F:hydrolase activity"/>
    <property type="evidence" value="ECO:0007669"/>
    <property type="project" value="UniProtKB-KW"/>
</dbReference>
<dbReference type="InterPro" id="IPR029058">
    <property type="entry name" value="AB_hydrolase_fold"/>
</dbReference>
<dbReference type="InterPro" id="IPR049492">
    <property type="entry name" value="BD-FAE-like_dom"/>
</dbReference>
<evidence type="ECO:0000313" key="4">
    <source>
        <dbReference type="EMBL" id="MET1490319.1"/>
    </source>
</evidence>
<protein>
    <submittedName>
        <fullName evidence="4">Alpha/beta hydrolase</fullName>
    </submittedName>
</protein>
<dbReference type="InterPro" id="IPR050300">
    <property type="entry name" value="GDXG_lipolytic_enzyme"/>
</dbReference>
<keyword evidence="5" id="KW-1185">Reference proteome</keyword>
<keyword evidence="2" id="KW-0732">Signal</keyword>
<proteinExistence type="predicted"/>
<evidence type="ECO:0000256" key="1">
    <source>
        <dbReference type="ARBA" id="ARBA00022801"/>
    </source>
</evidence>
<feature type="chain" id="PRO_5046907872" evidence="2">
    <location>
        <begin position="26"/>
        <end position="321"/>
    </location>
</feature>
<dbReference type="SUPFAM" id="SSF53474">
    <property type="entry name" value="alpha/beta-Hydrolases"/>
    <property type="match status" value="1"/>
</dbReference>
<accession>A0ABV2CQY1</accession>
<comment type="caution">
    <text evidence="4">The sequence shown here is derived from an EMBL/GenBank/DDBJ whole genome shotgun (WGS) entry which is preliminary data.</text>
</comment>
<evidence type="ECO:0000313" key="5">
    <source>
        <dbReference type="Proteomes" id="UP001548590"/>
    </source>
</evidence>
<feature type="domain" description="BD-FAE-like" evidence="3">
    <location>
        <begin position="87"/>
        <end position="273"/>
    </location>
</feature>
<dbReference type="Pfam" id="PF20434">
    <property type="entry name" value="BD-FAE"/>
    <property type="match status" value="1"/>
</dbReference>
<gene>
    <name evidence="4" type="ORF">ABVT11_10820</name>
</gene>
<keyword evidence="1 4" id="KW-0378">Hydrolase</keyword>
<feature type="signal peptide" evidence="2">
    <location>
        <begin position="1"/>
        <end position="25"/>
    </location>
</feature>